<proteinExistence type="predicted"/>
<organism evidence="1 2">
    <name type="scientific">Shouchella miscanthi</name>
    <dbReference type="NCBI Taxonomy" id="2598861"/>
    <lineage>
        <taxon>Bacteria</taxon>
        <taxon>Bacillati</taxon>
        <taxon>Bacillota</taxon>
        <taxon>Bacilli</taxon>
        <taxon>Bacillales</taxon>
        <taxon>Bacillaceae</taxon>
        <taxon>Shouchella</taxon>
    </lineage>
</organism>
<accession>A0ABU6NJ70</accession>
<gene>
    <name evidence="1" type="ORF">P5F74_08965</name>
</gene>
<dbReference type="EMBL" id="JAROAS010000016">
    <property type="protein sequence ID" value="MED4128256.1"/>
    <property type="molecule type" value="Genomic_DNA"/>
</dbReference>
<evidence type="ECO:0000313" key="2">
    <source>
        <dbReference type="Proteomes" id="UP001341820"/>
    </source>
</evidence>
<sequence length="73" mass="8862">MANPFDKFSYTELDTLERSLDFRLTSMLERIGSLEKITKKEKEKEKYYQHLTDSHFEVSNVKIVLLMRQRYLE</sequence>
<reference evidence="1 2" key="1">
    <citation type="submission" date="2023-03" db="EMBL/GenBank/DDBJ databases">
        <title>Bacillus Genome Sequencing.</title>
        <authorList>
            <person name="Dunlap C."/>
        </authorList>
    </citation>
    <scope>NUCLEOTIDE SEQUENCE [LARGE SCALE GENOMIC DNA]</scope>
    <source>
        <strain evidence="1 2">B-4107</strain>
    </source>
</reference>
<keyword evidence="2" id="KW-1185">Reference proteome</keyword>
<dbReference type="RefSeq" id="WP_328237042.1">
    <property type="nucleotide sequence ID" value="NZ_JAROAS010000016.1"/>
</dbReference>
<comment type="caution">
    <text evidence="1">The sequence shown here is derived from an EMBL/GenBank/DDBJ whole genome shotgun (WGS) entry which is preliminary data.</text>
</comment>
<evidence type="ECO:0000313" key="1">
    <source>
        <dbReference type="EMBL" id="MED4128256.1"/>
    </source>
</evidence>
<name>A0ABU6NJ70_9BACI</name>
<dbReference type="Proteomes" id="UP001341820">
    <property type="component" value="Unassembled WGS sequence"/>
</dbReference>
<protein>
    <submittedName>
        <fullName evidence="1">Uncharacterized protein</fullName>
    </submittedName>
</protein>